<dbReference type="GeneID" id="7831674"/>
<feature type="compositionally biased region" description="Polar residues" evidence="2">
    <location>
        <begin position="323"/>
        <end position="373"/>
    </location>
</feature>
<dbReference type="RefSeq" id="XP_001022608.2">
    <property type="nucleotide sequence ID" value="XM_001022608.3"/>
</dbReference>
<feature type="coiled-coil region" evidence="1">
    <location>
        <begin position="678"/>
        <end position="705"/>
    </location>
</feature>
<dbReference type="InParanoid" id="Q240Q1"/>
<dbReference type="HOGENOM" id="CLU_324801_0_0_1"/>
<reference evidence="4" key="1">
    <citation type="journal article" date="2006" name="PLoS Biol.">
        <title>Macronuclear genome sequence of the ciliate Tetrahymena thermophila, a model eukaryote.</title>
        <authorList>
            <person name="Eisen J.A."/>
            <person name="Coyne R.S."/>
            <person name="Wu M."/>
            <person name="Wu D."/>
            <person name="Thiagarajan M."/>
            <person name="Wortman J.R."/>
            <person name="Badger J.H."/>
            <person name="Ren Q."/>
            <person name="Amedeo P."/>
            <person name="Jones K.M."/>
            <person name="Tallon L.J."/>
            <person name="Delcher A.L."/>
            <person name="Salzberg S.L."/>
            <person name="Silva J.C."/>
            <person name="Haas B.J."/>
            <person name="Majoros W.H."/>
            <person name="Farzad M."/>
            <person name="Carlton J.M."/>
            <person name="Smith R.K. Jr."/>
            <person name="Garg J."/>
            <person name="Pearlman R.E."/>
            <person name="Karrer K.M."/>
            <person name="Sun L."/>
            <person name="Manning G."/>
            <person name="Elde N.C."/>
            <person name="Turkewitz A.P."/>
            <person name="Asai D.J."/>
            <person name="Wilkes D.E."/>
            <person name="Wang Y."/>
            <person name="Cai H."/>
            <person name="Collins K."/>
            <person name="Stewart B.A."/>
            <person name="Lee S.R."/>
            <person name="Wilamowska K."/>
            <person name="Weinberg Z."/>
            <person name="Ruzzo W.L."/>
            <person name="Wloga D."/>
            <person name="Gaertig J."/>
            <person name="Frankel J."/>
            <person name="Tsao C.-C."/>
            <person name="Gorovsky M.A."/>
            <person name="Keeling P.J."/>
            <person name="Waller R.F."/>
            <person name="Patron N.J."/>
            <person name="Cherry J.M."/>
            <person name="Stover N.A."/>
            <person name="Krieger C.J."/>
            <person name="del Toro C."/>
            <person name="Ryder H.F."/>
            <person name="Williamson S.C."/>
            <person name="Barbeau R.A."/>
            <person name="Hamilton E.P."/>
            <person name="Orias E."/>
        </authorList>
    </citation>
    <scope>NUCLEOTIDE SEQUENCE [LARGE SCALE GENOMIC DNA]</scope>
    <source>
        <strain evidence="4">SB210</strain>
    </source>
</reference>
<keyword evidence="1" id="KW-0175">Coiled coil</keyword>
<dbReference type="EMBL" id="GG662540">
    <property type="protein sequence ID" value="EAS02363.2"/>
    <property type="molecule type" value="Genomic_DNA"/>
</dbReference>
<feature type="compositionally biased region" description="Polar residues" evidence="2">
    <location>
        <begin position="270"/>
        <end position="284"/>
    </location>
</feature>
<feature type="compositionally biased region" description="Polar residues" evidence="2">
    <location>
        <begin position="411"/>
        <end position="430"/>
    </location>
</feature>
<proteinExistence type="predicted"/>
<feature type="compositionally biased region" description="Low complexity" evidence="2">
    <location>
        <begin position="285"/>
        <end position="311"/>
    </location>
</feature>
<accession>Q240Q1</accession>
<dbReference type="AlphaFoldDB" id="Q240Q1"/>
<feature type="compositionally biased region" description="Low complexity" evidence="2">
    <location>
        <begin position="394"/>
        <end position="410"/>
    </location>
</feature>
<dbReference type="eggNOG" id="ENOG502SZV3">
    <property type="taxonomic scope" value="Eukaryota"/>
</dbReference>
<feature type="region of interest" description="Disordered" evidence="2">
    <location>
        <begin position="270"/>
        <end position="373"/>
    </location>
</feature>
<evidence type="ECO:0000313" key="3">
    <source>
        <dbReference type="EMBL" id="EAS02363.2"/>
    </source>
</evidence>
<dbReference type="KEGG" id="tet:TTHERM_00624810"/>
<evidence type="ECO:0000256" key="2">
    <source>
        <dbReference type="SAM" id="MobiDB-lite"/>
    </source>
</evidence>
<feature type="region of interest" description="Disordered" evidence="2">
    <location>
        <begin position="394"/>
        <end position="434"/>
    </location>
</feature>
<gene>
    <name evidence="3" type="ORF">TTHERM_00624810</name>
</gene>
<name>Q240Q1_TETTS</name>
<dbReference type="Proteomes" id="UP000009168">
    <property type="component" value="Unassembled WGS sequence"/>
</dbReference>
<keyword evidence="4" id="KW-1185">Reference proteome</keyword>
<evidence type="ECO:0000256" key="1">
    <source>
        <dbReference type="SAM" id="Coils"/>
    </source>
</evidence>
<evidence type="ECO:0000313" key="4">
    <source>
        <dbReference type="Proteomes" id="UP000009168"/>
    </source>
</evidence>
<sequence>MRGYQQKYGGGQGLQPITELESENHTSMYIQNYNQFGLQQSNGGAFNNNFQRNQGVHNQQQQNYSNPNFVREENLKYIDLEKIFSDTDDSASRMNDSLLDDCDNLVPKENQRQFQQNVLNQFQNYKTQTNKDLTKSYGQNYQNDKTLDLTLNLTRNYNSGGGNNMILGGAHENSINDSLMYIVNELGGDSRFRQQGTPASINNNNNNNYIHNNNQINLNDTQVMYQKYEDTVKMMSQLQKQLGTSVDSNQASQLLRSDRFRSSIESNNEAIKRSQNPQNIGSTSQQQFQQPQIQQTYSSGSNSGGNSPSTNIQYNLRQPKPQIENNKTQQGYKQNEKITQGPSITNQYLPNTQSTSISSDYRQNPNFNNSNGYEQQLAYSNLNQNNPALKYSLQSPQQNQSMNNSNMQSQYLTPQSNKQATSQFGNNSTVFSSPQSIQSSQFSAFQAQGMNPKQRRIFNMEQKAILKQAEQRIQLSNDPFLYQKRMEQEILSDRNYQKMVEEELPVFCINCEEYIKLNDVDKHAEGECEAFQKRKAQQKQNPSVSSYGGGFRPGEGGDSYLSEITEKIVQIEQQIGSRLAKLKQQPYSQLNNQLIEASDAVIRQSQSIRFNNENAIQIHHNVQQIQLQRQQITVLHNDSKNVGMLILWDRLIFLADEKALRVRYFKERQQNLNLSMANTSQDREIMMLEQELKKLESLTQKEKEKVQYWKMQSEMMEQIKKQDINNLKYIKDNHSYQIIKNLQSERDSETQSSAGLSSQTGDFVITNQLLINNPVTQNAEDRKKIFFKEALNVKFSFPQNHRSRNVDLQQLYDAAIKQNIPQQQWPEFIRNRMNQI</sequence>
<organism evidence="3 4">
    <name type="scientific">Tetrahymena thermophila (strain SB210)</name>
    <dbReference type="NCBI Taxonomy" id="312017"/>
    <lineage>
        <taxon>Eukaryota</taxon>
        <taxon>Sar</taxon>
        <taxon>Alveolata</taxon>
        <taxon>Ciliophora</taxon>
        <taxon>Intramacronucleata</taxon>
        <taxon>Oligohymenophorea</taxon>
        <taxon>Hymenostomatida</taxon>
        <taxon>Tetrahymenina</taxon>
        <taxon>Tetrahymenidae</taxon>
        <taxon>Tetrahymena</taxon>
    </lineage>
</organism>
<feature type="region of interest" description="Disordered" evidence="2">
    <location>
        <begin position="533"/>
        <end position="553"/>
    </location>
</feature>
<protein>
    <submittedName>
        <fullName evidence="3">Uncharacterized protein</fullName>
    </submittedName>
</protein>